<protein>
    <submittedName>
        <fullName evidence="2">IS30 family transposase</fullName>
    </submittedName>
</protein>
<dbReference type="OrthoDB" id="9776104at2"/>
<dbReference type="AlphaFoldDB" id="A0A494YT89"/>
<feature type="non-terminal residue" evidence="2">
    <location>
        <position position="54"/>
    </location>
</feature>
<evidence type="ECO:0000259" key="1">
    <source>
        <dbReference type="Pfam" id="PF13936"/>
    </source>
</evidence>
<sequence>MKIETYFELGYSIRQIAEFLKRSPSTISRELRRHLNCSPEEAQARYHSNKSKCG</sequence>
<dbReference type="Gene3D" id="1.10.10.60">
    <property type="entry name" value="Homeodomain-like"/>
    <property type="match status" value="1"/>
</dbReference>
<comment type="caution">
    <text evidence="2">The sequence shown here is derived from an EMBL/GenBank/DDBJ whole genome shotgun (WGS) entry which is preliminary data.</text>
</comment>
<evidence type="ECO:0000313" key="2">
    <source>
        <dbReference type="EMBL" id="RKQ13341.1"/>
    </source>
</evidence>
<dbReference type="Proteomes" id="UP000272238">
    <property type="component" value="Unassembled WGS sequence"/>
</dbReference>
<dbReference type="EMBL" id="RBZN01000066">
    <property type="protein sequence ID" value="RKQ13341.1"/>
    <property type="molecule type" value="Genomic_DNA"/>
</dbReference>
<gene>
    <name evidence="2" type="ORF">D8M03_16305</name>
</gene>
<reference evidence="2 3" key="1">
    <citation type="journal article" date="2016" name="Antonie Van Leeuwenhoek">
        <title>Lysinibacillus endophyticus sp. nov., an indole-3-acetic acid producing endophytic bacterium isolated from corn root (Zea mays cv. Xinken-5).</title>
        <authorList>
            <person name="Yu J."/>
            <person name="Guan X."/>
            <person name="Liu C."/>
            <person name="Xiang W."/>
            <person name="Yu Z."/>
            <person name="Liu X."/>
            <person name="Wang G."/>
        </authorList>
    </citation>
    <scope>NUCLEOTIDE SEQUENCE [LARGE SCALE GENOMIC DNA]</scope>
    <source>
        <strain evidence="2 3">DSM 100506</strain>
    </source>
</reference>
<organism evidence="2 3">
    <name type="scientific">Ureibacillus endophyticus</name>
    <dbReference type="NCBI Taxonomy" id="1978490"/>
    <lineage>
        <taxon>Bacteria</taxon>
        <taxon>Bacillati</taxon>
        <taxon>Bacillota</taxon>
        <taxon>Bacilli</taxon>
        <taxon>Bacillales</taxon>
        <taxon>Caryophanaceae</taxon>
        <taxon>Ureibacillus</taxon>
    </lineage>
</organism>
<accession>A0A494YT89</accession>
<feature type="domain" description="Transposase IS30-like HTH" evidence="1">
    <location>
        <begin position="2"/>
        <end position="34"/>
    </location>
</feature>
<dbReference type="RefSeq" id="WP_147404834.1">
    <property type="nucleotide sequence ID" value="NZ_RBZN01000066.1"/>
</dbReference>
<dbReference type="Pfam" id="PF13936">
    <property type="entry name" value="HTH_38"/>
    <property type="match status" value="1"/>
</dbReference>
<proteinExistence type="predicted"/>
<dbReference type="InterPro" id="IPR025246">
    <property type="entry name" value="IS30-like_HTH"/>
</dbReference>
<keyword evidence="3" id="KW-1185">Reference proteome</keyword>
<name>A0A494YT89_9BACL</name>
<evidence type="ECO:0000313" key="3">
    <source>
        <dbReference type="Proteomes" id="UP000272238"/>
    </source>
</evidence>